<dbReference type="PATRIC" id="fig|796944.3.peg.1434"/>
<accession>G9WUY2</accession>
<evidence type="ECO:0000256" key="5">
    <source>
        <dbReference type="ARBA" id="ARBA00022691"/>
    </source>
</evidence>
<dbReference type="EC" id="2.1.1.-" evidence="6"/>
<feature type="binding site" evidence="6">
    <location>
        <position position="237"/>
    </location>
    <ligand>
        <name>S-adenosyl-L-methionine</name>
        <dbReference type="ChEBI" id="CHEBI:59789"/>
    </ligand>
</feature>
<comment type="function">
    <text evidence="6">Methylates ribosomal protein L11.</text>
</comment>
<evidence type="ECO:0000256" key="1">
    <source>
        <dbReference type="ARBA" id="ARBA00009741"/>
    </source>
</evidence>
<evidence type="ECO:0000256" key="2">
    <source>
        <dbReference type="ARBA" id="ARBA00022490"/>
    </source>
</evidence>
<comment type="subcellular location">
    <subcellularLocation>
        <location evidence="6">Cytoplasm</location>
    </subcellularLocation>
</comment>
<comment type="similarity">
    <text evidence="1 6">Belongs to the methyltransferase superfamily. PrmA family.</text>
</comment>
<keyword evidence="7" id="KW-0687">Ribonucleoprotein</keyword>
<keyword evidence="4 6" id="KW-0808">Transferase</keyword>
<feature type="binding site" evidence="6">
    <location>
        <position position="215"/>
    </location>
    <ligand>
        <name>S-adenosyl-L-methionine</name>
        <dbReference type="ChEBI" id="CHEBI:59789"/>
    </ligand>
</feature>
<evidence type="ECO:0000256" key="4">
    <source>
        <dbReference type="ARBA" id="ARBA00022679"/>
    </source>
</evidence>
<dbReference type="Gene3D" id="3.40.50.150">
    <property type="entry name" value="Vaccinia Virus protein VP39"/>
    <property type="match status" value="1"/>
</dbReference>
<evidence type="ECO:0000313" key="8">
    <source>
        <dbReference type="Proteomes" id="UP000003527"/>
    </source>
</evidence>
<dbReference type="PANTHER" id="PTHR43648">
    <property type="entry name" value="ELECTRON TRANSFER FLAVOPROTEIN BETA SUBUNIT LYSINE METHYLTRANSFERASE"/>
    <property type="match status" value="1"/>
</dbReference>
<evidence type="ECO:0000313" key="7">
    <source>
        <dbReference type="EMBL" id="EHL11383.1"/>
    </source>
</evidence>
<dbReference type="Pfam" id="PF06325">
    <property type="entry name" value="PrmA"/>
    <property type="match status" value="1"/>
</dbReference>
<keyword evidence="5 6" id="KW-0949">S-adenosyl-L-methionine</keyword>
<gene>
    <name evidence="6" type="primary">prmA</name>
    <name evidence="7" type="ORF">HMPREF9624_00716</name>
</gene>
<protein>
    <recommendedName>
        <fullName evidence="6">Ribosomal protein L11 methyltransferase</fullName>
        <shortName evidence="6">L11 Mtase</shortName>
        <ecNumber evidence="6">2.1.1.-</ecNumber>
    </recommendedName>
</protein>
<name>G9WUY2_9FIRM</name>
<dbReference type="GO" id="GO:0016279">
    <property type="term" value="F:protein-lysine N-methyltransferase activity"/>
    <property type="evidence" value="ECO:0007669"/>
    <property type="project" value="RHEA"/>
</dbReference>
<evidence type="ECO:0000256" key="6">
    <source>
        <dbReference type="HAMAP-Rule" id="MF_00735"/>
    </source>
</evidence>
<keyword evidence="8" id="KW-1185">Reference proteome</keyword>
<dbReference type="EMBL" id="AFZD01000017">
    <property type="protein sequence ID" value="EHL11383.1"/>
    <property type="molecule type" value="Genomic_DNA"/>
</dbReference>
<dbReference type="InterPro" id="IPR029063">
    <property type="entry name" value="SAM-dependent_MTases_sf"/>
</dbReference>
<dbReference type="HAMAP" id="MF_00735">
    <property type="entry name" value="Methyltr_PrmA"/>
    <property type="match status" value="1"/>
</dbReference>
<organism evidence="7 8">
    <name type="scientific">Oribacterium asaccharolyticum ACB7</name>
    <dbReference type="NCBI Taxonomy" id="796944"/>
    <lineage>
        <taxon>Bacteria</taxon>
        <taxon>Bacillati</taxon>
        <taxon>Bacillota</taxon>
        <taxon>Clostridia</taxon>
        <taxon>Lachnospirales</taxon>
        <taxon>Lachnospiraceae</taxon>
        <taxon>Oribacterium</taxon>
    </lineage>
</organism>
<feature type="binding site" evidence="6">
    <location>
        <position position="292"/>
    </location>
    <ligand>
        <name>S-adenosyl-L-methionine</name>
        <dbReference type="ChEBI" id="CHEBI:59789"/>
    </ligand>
</feature>
<dbReference type="PANTHER" id="PTHR43648:SF1">
    <property type="entry name" value="ELECTRON TRANSFER FLAVOPROTEIN BETA SUBUNIT LYSINE METHYLTRANSFERASE"/>
    <property type="match status" value="1"/>
</dbReference>
<dbReference type="Proteomes" id="UP000003527">
    <property type="component" value="Unassembled WGS sequence"/>
</dbReference>
<reference evidence="7 8" key="1">
    <citation type="submission" date="2011-08" db="EMBL/GenBank/DDBJ databases">
        <title>The Genome Sequence of Oribacterium sp. ACB7.</title>
        <authorList>
            <consortium name="The Broad Institute Genome Sequencing Platform"/>
            <person name="Earl A."/>
            <person name="Ward D."/>
            <person name="Feldgarden M."/>
            <person name="Gevers D."/>
            <person name="Sizova M."/>
            <person name="Hazen A."/>
            <person name="Epstein S."/>
            <person name="Young S.K."/>
            <person name="Zeng Q."/>
            <person name="Gargeya S."/>
            <person name="Fitzgerald M."/>
            <person name="Haas B."/>
            <person name="Abouelleil A."/>
            <person name="Alvarado L."/>
            <person name="Arachchi H.M."/>
            <person name="Berlin A."/>
            <person name="Brown A."/>
            <person name="Chapman S.B."/>
            <person name="Chen Z."/>
            <person name="Dunbar C."/>
            <person name="Freedman E."/>
            <person name="Gearin G."/>
            <person name="Gellesch M."/>
            <person name="Goldberg J."/>
            <person name="Griggs A."/>
            <person name="Gujja S."/>
            <person name="Heiman D."/>
            <person name="Howarth C."/>
            <person name="Larson L."/>
            <person name="Lui A."/>
            <person name="MacDonald P.J.P."/>
            <person name="Montmayeur A."/>
            <person name="Murphy C."/>
            <person name="Neiman D."/>
            <person name="Pearson M."/>
            <person name="Priest M."/>
            <person name="Roberts A."/>
            <person name="Saif S."/>
            <person name="Shea T."/>
            <person name="Shenoy N."/>
            <person name="Sisk P."/>
            <person name="Stolte C."/>
            <person name="Sykes S."/>
            <person name="Wortman J."/>
            <person name="Nusbaum C."/>
            <person name="Birren B."/>
        </authorList>
    </citation>
    <scope>NUCLEOTIDE SEQUENCE [LARGE SCALE GENOMIC DNA]</scope>
    <source>
        <strain evidence="7 8">ACB7</strain>
    </source>
</reference>
<evidence type="ECO:0000256" key="3">
    <source>
        <dbReference type="ARBA" id="ARBA00022603"/>
    </source>
</evidence>
<keyword evidence="2 6" id="KW-0963">Cytoplasm</keyword>
<dbReference type="InterPro" id="IPR004498">
    <property type="entry name" value="Ribosomal_PrmA_MeTrfase"/>
</dbReference>
<dbReference type="HOGENOM" id="CLU_049382_0_1_9"/>
<keyword evidence="7" id="KW-0689">Ribosomal protein</keyword>
<dbReference type="CDD" id="cd02440">
    <property type="entry name" value="AdoMet_MTases"/>
    <property type="match status" value="1"/>
</dbReference>
<dbReference type="SUPFAM" id="SSF53335">
    <property type="entry name" value="S-adenosyl-L-methionine-dependent methyltransferases"/>
    <property type="match status" value="1"/>
</dbReference>
<dbReference type="GO" id="GO:0005737">
    <property type="term" value="C:cytoplasm"/>
    <property type="evidence" value="ECO:0007669"/>
    <property type="project" value="UniProtKB-SubCell"/>
</dbReference>
<keyword evidence="3 6" id="KW-0489">Methyltransferase</keyword>
<dbReference type="NCBIfam" id="TIGR00406">
    <property type="entry name" value="prmA"/>
    <property type="match status" value="1"/>
</dbReference>
<dbReference type="GO" id="GO:0005840">
    <property type="term" value="C:ribosome"/>
    <property type="evidence" value="ECO:0007669"/>
    <property type="project" value="UniProtKB-KW"/>
</dbReference>
<comment type="caution">
    <text evidence="7">The sequence shown here is derived from an EMBL/GenBank/DDBJ whole genome shotgun (WGS) entry which is preliminary data.</text>
</comment>
<dbReference type="InterPro" id="IPR050078">
    <property type="entry name" value="Ribosomal_L11_MeTrfase_PrmA"/>
</dbReference>
<proteinExistence type="inferred from homology"/>
<dbReference type="AlphaFoldDB" id="G9WUY2"/>
<sequence>MVWRKIAVKTKEEAVEILAAYLFDRWEIEGVEIEDGKGLTEEEAKIIFADILPEETIGNGEASLSFYLEILPEEEKKARKALVEKEFSDETVDHSYTLNSSNIFTEEECREILSDLKRELSEMAEYTEIGSGEISVSETEDKDWMNAWKDFFHSFRVGKLLIKPSWEEEEPKEGEFAISLDPGTSFGTGQHETTKLCLLFLEKYLKEGDRVLDLGTGSGILGIAALKMGAKEVLATDLDPLTKEAVAGNCKENGISEKDFHLFIENILGEEESAKSLQAAFRKEPFEVVCANILAPVIVSLTPLVPSFLKQDGIFIASGIICDKAEEVRKALQAEASLEILEECVEGEWHAFTARKK</sequence>
<comment type="catalytic activity">
    <reaction evidence="6">
        <text>L-lysyl-[protein] + 3 S-adenosyl-L-methionine = N(6),N(6),N(6)-trimethyl-L-lysyl-[protein] + 3 S-adenosyl-L-homocysteine + 3 H(+)</text>
        <dbReference type="Rhea" id="RHEA:54192"/>
        <dbReference type="Rhea" id="RHEA-COMP:9752"/>
        <dbReference type="Rhea" id="RHEA-COMP:13826"/>
        <dbReference type="ChEBI" id="CHEBI:15378"/>
        <dbReference type="ChEBI" id="CHEBI:29969"/>
        <dbReference type="ChEBI" id="CHEBI:57856"/>
        <dbReference type="ChEBI" id="CHEBI:59789"/>
        <dbReference type="ChEBI" id="CHEBI:61961"/>
    </reaction>
</comment>
<dbReference type="GO" id="GO:0032259">
    <property type="term" value="P:methylation"/>
    <property type="evidence" value="ECO:0007669"/>
    <property type="project" value="UniProtKB-KW"/>
</dbReference>
<feature type="binding site" evidence="6">
    <location>
        <position position="194"/>
    </location>
    <ligand>
        <name>S-adenosyl-L-methionine</name>
        <dbReference type="ChEBI" id="CHEBI:59789"/>
    </ligand>
</feature>